<dbReference type="EMBL" id="JAPEUL010000004">
    <property type="protein sequence ID" value="MCW4628459.1"/>
    <property type="molecule type" value="Genomic_DNA"/>
</dbReference>
<name>A0ABT3KD95_9GAMM</name>
<accession>A0ABT3KD95</accession>
<evidence type="ECO:0000313" key="2">
    <source>
        <dbReference type="Proteomes" id="UP001431181"/>
    </source>
</evidence>
<reference evidence="1" key="1">
    <citation type="submission" date="2022-11" db="EMBL/GenBank/DDBJ databases">
        <title>Marinomonas sp. nov., isolated from marine algae.</title>
        <authorList>
            <person name="Choi D.G."/>
            <person name="Kim J.M."/>
            <person name="Lee J.K."/>
            <person name="Baek J.H."/>
            <person name="Jeon C.O."/>
        </authorList>
    </citation>
    <scope>NUCLEOTIDE SEQUENCE</scope>
    <source>
        <strain evidence="1">KJ51-3</strain>
    </source>
</reference>
<sequence length="46" mass="5404">MTMARTDFNLVNLMNQFYQQIAMVKRWINHDQLALEAKNPETSGYA</sequence>
<gene>
    <name evidence="1" type="ORF">ONZ52_05315</name>
</gene>
<dbReference type="RefSeq" id="WP_265217669.1">
    <property type="nucleotide sequence ID" value="NZ_JAPEUL010000004.1"/>
</dbReference>
<dbReference type="Proteomes" id="UP001431181">
    <property type="component" value="Unassembled WGS sequence"/>
</dbReference>
<evidence type="ECO:0000313" key="1">
    <source>
        <dbReference type="EMBL" id="MCW4628459.1"/>
    </source>
</evidence>
<comment type="caution">
    <text evidence="1">The sequence shown here is derived from an EMBL/GenBank/DDBJ whole genome shotgun (WGS) entry which is preliminary data.</text>
</comment>
<organism evidence="1 2">
    <name type="scientific">Marinomonas rhodophyticola</name>
    <dbReference type="NCBI Taxonomy" id="2992803"/>
    <lineage>
        <taxon>Bacteria</taxon>
        <taxon>Pseudomonadati</taxon>
        <taxon>Pseudomonadota</taxon>
        <taxon>Gammaproteobacteria</taxon>
        <taxon>Oceanospirillales</taxon>
        <taxon>Oceanospirillaceae</taxon>
        <taxon>Marinomonas</taxon>
    </lineage>
</organism>
<keyword evidence="2" id="KW-1185">Reference proteome</keyword>
<protein>
    <submittedName>
        <fullName evidence="1">Uncharacterized protein</fullName>
    </submittedName>
</protein>
<proteinExistence type="predicted"/>